<evidence type="ECO:0000256" key="3">
    <source>
        <dbReference type="ARBA" id="ARBA00022723"/>
    </source>
</evidence>
<evidence type="ECO:0000256" key="10">
    <source>
        <dbReference type="ARBA" id="ARBA00023180"/>
    </source>
</evidence>
<dbReference type="InterPro" id="IPR001506">
    <property type="entry name" value="Peptidase_M12A"/>
</dbReference>
<dbReference type="SMART" id="SM00235">
    <property type="entry name" value="ZnMc"/>
    <property type="match status" value="1"/>
</dbReference>
<gene>
    <name evidence="17" type="ORF">OTU49_013300</name>
</gene>
<dbReference type="SUPFAM" id="SSF55486">
    <property type="entry name" value="Metalloproteases ('zincins'), catalytic domain"/>
    <property type="match status" value="1"/>
</dbReference>
<feature type="region of interest" description="Disordered" evidence="14">
    <location>
        <begin position="45"/>
        <end position="80"/>
    </location>
</feature>
<dbReference type="GO" id="GO:0008270">
    <property type="term" value="F:zinc ion binding"/>
    <property type="evidence" value="ECO:0007669"/>
    <property type="project" value="UniProtKB-UniRule"/>
</dbReference>
<feature type="disulfide bond" evidence="11">
    <location>
        <begin position="415"/>
        <end position="449"/>
    </location>
</feature>
<feature type="binding site" evidence="12">
    <location>
        <position position="212"/>
    </location>
    <ligand>
        <name>Zn(2+)</name>
        <dbReference type="ChEBI" id="CHEBI:29105"/>
        <note>catalytic</note>
    </ligand>
</feature>
<keyword evidence="4 13" id="KW-0732">Signal</keyword>
<feature type="domain" description="Peptidase M12A" evidence="16">
    <location>
        <begin position="118"/>
        <end position="311"/>
    </location>
</feature>
<comment type="caution">
    <text evidence="11">Lacks conserved residue(s) required for the propagation of feature annotation.</text>
</comment>
<keyword evidence="5 12" id="KW-0378">Hydrolase</keyword>
<feature type="domain" description="ShKT" evidence="15">
    <location>
        <begin position="370"/>
        <end position="404"/>
    </location>
</feature>
<dbReference type="EMBL" id="JARKIK010000393">
    <property type="protein sequence ID" value="KAK8720465.1"/>
    <property type="molecule type" value="Genomic_DNA"/>
</dbReference>
<dbReference type="PANTHER" id="PTHR10127">
    <property type="entry name" value="DISCOIDIN, CUB, EGF, LAMININ , AND ZINC METALLOPROTEASE DOMAIN CONTAINING"/>
    <property type="match status" value="1"/>
</dbReference>
<dbReference type="InterPro" id="IPR024079">
    <property type="entry name" value="MetalloPept_cat_dom_sf"/>
</dbReference>
<keyword evidence="2 12" id="KW-0645">Protease</keyword>
<feature type="disulfide bond" evidence="11">
    <location>
        <begin position="332"/>
        <end position="366"/>
    </location>
</feature>
<sequence>MLLVLVTGVVISSWACAGVDIRASDPLAEGMVSAPQLDPTFPNLPLGNPDSMQSDIPGPPLSPEDFREGKEMEHKDWDPTSNSDPIELAGLFEGDINIMTADEFYDLARPAEAPQARNAVNEIDRRWPNGVIPYVISSSYNKQERATIAMAVSKYHSTTCIRFVPRTVERDYIHIIKGDGCSSSVGRHHGAQAVSLGPGCLYVGIVMHEFMHASGFWHEQSRWDRDNYITINTYNIQTGMQYNFEKYSWQKIQSLGVDYDLGSIMHYGPYAFAKDRTKPTIIPRRAGTDIGQRRAPSQKDILKLQLLYNCANTSTTPVVTVSPISPPSPEKCVDNSQYCDTWAKIGECGKNPTWMHVNCKMSCKKCGTECSDNNEHCVFWAKKNECFSNPSYMSLFCKKSCGVCHTSADYQPDVCIDSNKHCQAWAEKGQCRTNPNYMMLYCRKSCKQC</sequence>
<dbReference type="InterPro" id="IPR034035">
    <property type="entry name" value="Astacin-like_dom"/>
</dbReference>
<accession>A0AAW0VU59</accession>
<dbReference type="GO" id="GO:0004222">
    <property type="term" value="F:metalloendopeptidase activity"/>
    <property type="evidence" value="ECO:0007669"/>
    <property type="project" value="UniProtKB-UniRule"/>
</dbReference>
<feature type="chain" id="PRO_5044523149" description="Metalloendopeptidase" evidence="13">
    <location>
        <begin position="18"/>
        <end position="449"/>
    </location>
</feature>
<evidence type="ECO:0000256" key="6">
    <source>
        <dbReference type="ARBA" id="ARBA00022833"/>
    </source>
</evidence>
<evidence type="ECO:0000256" key="5">
    <source>
        <dbReference type="ARBA" id="ARBA00022801"/>
    </source>
</evidence>
<dbReference type="PROSITE" id="PS51670">
    <property type="entry name" value="SHKT"/>
    <property type="match status" value="3"/>
</dbReference>
<feature type="signal peptide" evidence="13">
    <location>
        <begin position="1"/>
        <end position="17"/>
    </location>
</feature>
<keyword evidence="18" id="KW-1185">Reference proteome</keyword>
<dbReference type="Proteomes" id="UP001445076">
    <property type="component" value="Unassembled WGS sequence"/>
</dbReference>
<feature type="binding site" evidence="12">
    <location>
        <position position="208"/>
    </location>
    <ligand>
        <name>Zn(2+)</name>
        <dbReference type="ChEBI" id="CHEBI:29105"/>
        <note>catalytic</note>
    </ligand>
</feature>
<dbReference type="Pfam" id="PF01549">
    <property type="entry name" value="ShK"/>
    <property type="match status" value="3"/>
</dbReference>
<keyword evidence="8" id="KW-0865">Zymogen</keyword>
<feature type="binding site" evidence="12">
    <location>
        <position position="218"/>
    </location>
    <ligand>
        <name>Zn(2+)</name>
        <dbReference type="ChEBI" id="CHEBI:29105"/>
        <note>catalytic</note>
    </ligand>
</feature>
<dbReference type="GO" id="GO:0006508">
    <property type="term" value="P:proteolysis"/>
    <property type="evidence" value="ECO:0007669"/>
    <property type="project" value="UniProtKB-KW"/>
</dbReference>
<evidence type="ECO:0000256" key="11">
    <source>
        <dbReference type="PROSITE-ProRule" id="PRU01005"/>
    </source>
</evidence>
<name>A0AAW0VU59_CHEQU</name>
<protein>
    <recommendedName>
        <fullName evidence="13">Metalloendopeptidase</fullName>
        <ecNumber evidence="13">3.4.24.-</ecNumber>
    </recommendedName>
</protein>
<keyword evidence="7 12" id="KW-0482">Metalloprotease</keyword>
<dbReference type="CDD" id="cd04280">
    <property type="entry name" value="ZnMc_astacin_like"/>
    <property type="match status" value="1"/>
</dbReference>
<dbReference type="SMART" id="SM00254">
    <property type="entry name" value="ShKT"/>
    <property type="match status" value="3"/>
</dbReference>
<feature type="active site" evidence="12">
    <location>
        <position position="209"/>
    </location>
</feature>
<evidence type="ECO:0000256" key="1">
    <source>
        <dbReference type="ARBA" id="ARBA00002657"/>
    </source>
</evidence>
<dbReference type="InterPro" id="IPR003582">
    <property type="entry name" value="ShKT_dom"/>
</dbReference>
<keyword evidence="10" id="KW-0325">Glycoprotein</keyword>
<feature type="domain" description="ShKT" evidence="15">
    <location>
        <begin position="415"/>
        <end position="449"/>
    </location>
</feature>
<dbReference type="Pfam" id="PF01400">
    <property type="entry name" value="Astacin"/>
    <property type="match status" value="1"/>
</dbReference>
<keyword evidence="3 12" id="KW-0479">Metal-binding</keyword>
<dbReference type="EC" id="3.4.24.-" evidence="13"/>
<comment type="cofactor">
    <cofactor evidence="12 13">
        <name>Zn(2+)</name>
        <dbReference type="ChEBI" id="CHEBI:29105"/>
    </cofactor>
    <text evidence="12 13">Binds 1 zinc ion per subunit.</text>
</comment>
<dbReference type="EMBL" id="JARKIK010000393">
    <property type="protein sequence ID" value="KAK8720464.1"/>
    <property type="molecule type" value="Genomic_DNA"/>
</dbReference>
<keyword evidence="6 12" id="KW-0862">Zinc</keyword>
<keyword evidence="9 11" id="KW-1015">Disulfide bond</keyword>
<evidence type="ECO:0000256" key="9">
    <source>
        <dbReference type="ARBA" id="ARBA00023157"/>
    </source>
</evidence>
<evidence type="ECO:0000259" key="15">
    <source>
        <dbReference type="PROSITE" id="PS51670"/>
    </source>
</evidence>
<reference evidence="17 18" key="1">
    <citation type="journal article" date="2024" name="BMC Genomics">
        <title>Genome assembly of redclaw crayfish (Cherax quadricarinatus) provides insights into its immune adaptation and hypoxia tolerance.</title>
        <authorList>
            <person name="Liu Z."/>
            <person name="Zheng J."/>
            <person name="Li H."/>
            <person name="Fang K."/>
            <person name="Wang S."/>
            <person name="He J."/>
            <person name="Zhou D."/>
            <person name="Weng S."/>
            <person name="Chi M."/>
            <person name="Gu Z."/>
            <person name="He J."/>
            <person name="Li F."/>
            <person name="Wang M."/>
        </authorList>
    </citation>
    <scope>NUCLEOTIDE SEQUENCE [LARGE SCALE GENOMIC DNA]</scope>
    <source>
        <strain evidence="17">ZL_2023a</strain>
    </source>
</reference>
<evidence type="ECO:0000256" key="7">
    <source>
        <dbReference type="ARBA" id="ARBA00023049"/>
    </source>
</evidence>
<dbReference type="PRINTS" id="PR00480">
    <property type="entry name" value="ASTACIN"/>
</dbReference>
<evidence type="ECO:0000256" key="4">
    <source>
        <dbReference type="ARBA" id="ARBA00022729"/>
    </source>
</evidence>
<evidence type="ECO:0000256" key="14">
    <source>
        <dbReference type="SAM" id="MobiDB-lite"/>
    </source>
</evidence>
<organism evidence="17 18">
    <name type="scientific">Cherax quadricarinatus</name>
    <name type="common">Australian red claw crayfish</name>
    <dbReference type="NCBI Taxonomy" id="27406"/>
    <lineage>
        <taxon>Eukaryota</taxon>
        <taxon>Metazoa</taxon>
        <taxon>Ecdysozoa</taxon>
        <taxon>Arthropoda</taxon>
        <taxon>Crustacea</taxon>
        <taxon>Multicrustacea</taxon>
        <taxon>Malacostraca</taxon>
        <taxon>Eumalacostraca</taxon>
        <taxon>Eucarida</taxon>
        <taxon>Decapoda</taxon>
        <taxon>Pleocyemata</taxon>
        <taxon>Astacidea</taxon>
        <taxon>Parastacoidea</taxon>
        <taxon>Parastacidae</taxon>
        <taxon>Cherax</taxon>
    </lineage>
</organism>
<dbReference type="EMBL" id="JARKIK010000393">
    <property type="protein sequence ID" value="KAK8720463.1"/>
    <property type="molecule type" value="Genomic_DNA"/>
</dbReference>
<evidence type="ECO:0000313" key="18">
    <source>
        <dbReference type="Proteomes" id="UP001445076"/>
    </source>
</evidence>
<reference evidence="17" key="2">
    <citation type="submission" date="2024-01" db="EMBL/GenBank/DDBJ databases">
        <authorList>
            <person name="He J."/>
            <person name="Wang M."/>
            <person name="Zheng J."/>
            <person name="Liu Z."/>
        </authorList>
    </citation>
    <scope>NUCLEOTIDE SEQUENCE</scope>
    <source>
        <strain evidence="17">ZL_2023a</strain>
        <tissue evidence="17">Muscle</tissue>
    </source>
</reference>
<evidence type="ECO:0000313" key="17">
    <source>
        <dbReference type="EMBL" id="KAK8720465.1"/>
    </source>
</evidence>
<proteinExistence type="predicted"/>
<dbReference type="PROSITE" id="PS51864">
    <property type="entry name" value="ASTACIN"/>
    <property type="match status" value="1"/>
</dbReference>
<feature type="compositionally biased region" description="Basic and acidic residues" evidence="14">
    <location>
        <begin position="64"/>
        <end position="78"/>
    </location>
</feature>
<dbReference type="FunFam" id="3.40.390.10:FF:000015">
    <property type="entry name" value="Meprin A subunit"/>
    <property type="match status" value="1"/>
</dbReference>
<evidence type="ECO:0000259" key="16">
    <source>
        <dbReference type="PROSITE" id="PS51864"/>
    </source>
</evidence>
<feature type="disulfide bond" evidence="11">
    <location>
        <begin position="370"/>
        <end position="404"/>
    </location>
</feature>
<evidence type="ECO:0000256" key="2">
    <source>
        <dbReference type="ARBA" id="ARBA00022670"/>
    </source>
</evidence>
<comment type="caution">
    <text evidence="17">The sequence shown here is derived from an EMBL/GenBank/DDBJ whole genome shotgun (WGS) entry which is preliminary data.</text>
</comment>
<comment type="function">
    <text evidence="1">Metalloprotease.</text>
</comment>
<evidence type="ECO:0000256" key="8">
    <source>
        <dbReference type="ARBA" id="ARBA00023145"/>
    </source>
</evidence>
<dbReference type="InterPro" id="IPR006026">
    <property type="entry name" value="Peptidase_Metallo"/>
</dbReference>
<dbReference type="AlphaFoldDB" id="A0AAW0VU59"/>
<dbReference type="PANTHER" id="PTHR10127:SF780">
    <property type="entry name" value="METALLOENDOPEPTIDASE"/>
    <property type="match status" value="1"/>
</dbReference>
<feature type="domain" description="ShKT" evidence="15">
    <location>
        <begin position="332"/>
        <end position="366"/>
    </location>
</feature>
<evidence type="ECO:0000256" key="13">
    <source>
        <dbReference type="RuleBase" id="RU361183"/>
    </source>
</evidence>
<dbReference type="Gene3D" id="3.40.390.10">
    <property type="entry name" value="Collagenase (Catalytic Domain)"/>
    <property type="match status" value="1"/>
</dbReference>
<evidence type="ECO:0000256" key="12">
    <source>
        <dbReference type="PROSITE-ProRule" id="PRU01211"/>
    </source>
</evidence>